<dbReference type="PROSITE" id="PS50949">
    <property type="entry name" value="HTH_GNTR"/>
    <property type="match status" value="1"/>
</dbReference>
<keyword evidence="2" id="KW-0238">DNA-binding</keyword>
<evidence type="ECO:0000256" key="2">
    <source>
        <dbReference type="ARBA" id="ARBA00023125"/>
    </source>
</evidence>
<organism evidence="5 6">
    <name type="scientific">Enterocloster hominis</name>
    <name type="common">ex Liu et al. 2021</name>
    <dbReference type="NCBI Taxonomy" id="2763663"/>
    <lineage>
        <taxon>Bacteria</taxon>
        <taxon>Bacillati</taxon>
        <taxon>Bacillota</taxon>
        <taxon>Clostridia</taxon>
        <taxon>Lachnospirales</taxon>
        <taxon>Lachnospiraceae</taxon>
        <taxon>Enterocloster</taxon>
    </lineage>
</organism>
<dbReference type="Pfam" id="PF07702">
    <property type="entry name" value="UTRA"/>
    <property type="match status" value="1"/>
</dbReference>
<dbReference type="SMART" id="SM00866">
    <property type="entry name" value="UTRA"/>
    <property type="match status" value="1"/>
</dbReference>
<evidence type="ECO:0000259" key="4">
    <source>
        <dbReference type="PROSITE" id="PS50949"/>
    </source>
</evidence>
<dbReference type="EMBL" id="JACRTJ010000011">
    <property type="protein sequence ID" value="MBC8598548.1"/>
    <property type="molecule type" value="Genomic_DNA"/>
</dbReference>
<dbReference type="PANTHER" id="PTHR44846:SF17">
    <property type="entry name" value="GNTR-FAMILY TRANSCRIPTIONAL REGULATOR"/>
    <property type="match status" value="1"/>
</dbReference>
<dbReference type="SUPFAM" id="SSF46785">
    <property type="entry name" value="Winged helix' DNA-binding domain"/>
    <property type="match status" value="1"/>
</dbReference>
<dbReference type="Pfam" id="PF00392">
    <property type="entry name" value="GntR"/>
    <property type="match status" value="1"/>
</dbReference>
<keyword evidence="6" id="KW-1185">Reference proteome</keyword>
<keyword evidence="1" id="KW-0805">Transcription regulation</keyword>
<evidence type="ECO:0000313" key="6">
    <source>
        <dbReference type="Proteomes" id="UP000647491"/>
    </source>
</evidence>
<dbReference type="PRINTS" id="PR00035">
    <property type="entry name" value="HTHGNTR"/>
</dbReference>
<dbReference type="InterPro" id="IPR011663">
    <property type="entry name" value="UTRA"/>
</dbReference>
<evidence type="ECO:0000313" key="5">
    <source>
        <dbReference type="EMBL" id="MBC8598548.1"/>
    </source>
</evidence>
<proteinExistence type="predicted"/>
<dbReference type="CDD" id="cd07377">
    <property type="entry name" value="WHTH_GntR"/>
    <property type="match status" value="1"/>
</dbReference>
<evidence type="ECO:0000256" key="3">
    <source>
        <dbReference type="ARBA" id="ARBA00023163"/>
    </source>
</evidence>
<comment type="caution">
    <text evidence="5">The sequence shown here is derived from an EMBL/GenBank/DDBJ whole genome shotgun (WGS) entry which is preliminary data.</text>
</comment>
<dbReference type="InterPro" id="IPR036390">
    <property type="entry name" value="WH_DNA-bd_sf"/>
</dbReference>
<dbReference type="InterPro" id="IPR050679">
    <property type="entry name" value="Bact_HTH_transcr_reg"/>
</dbReference>
<dbReference type="InterPro" id="IPR028978">
    <property type="entry name" value="Chorismate_lyase_/UTRA_dom_sf"/>
</dbReference>
<dbReference type="Gene3D" id="3.40.1410.10">
    <property type="entry name" value="Chorismate lyase-like"/>
    <property type="match status" value="1"/>
</dbReference>
<dbReference type="InterPro" id="IPR000524">
    <property type="entry name" value="Tscrpt_reg_HTH_GntR"/>
</dbReference>
<keyword evidence="3" id="KW-0804">Transcription</keyword>
<accession>A0ABR7NR02</accession>
<dbReference type="SUPFAM" id="SSF64288">
    <property type="entry name" value="Chorismate lyase-like"/>
    <property type="match status" value="1"/>
</dbReference>
<gene>
    <name evidence="5" type="ORF">H8708_04765</name>
</gene>
<dbReference type="Proteomes" id="UP000647491">
    <property type="component" value="Unassembled WGS sequence"/>
</dbReference>
<name>A0ABR7NR02_9FIRM</name>
<dbReference type="RefSeq" id="WP_262427135.1">
    <property type="nucleotide sequence ID" value="NZ_JACRTJ010000011.1"/>
</dbReference>
<dbReference type="SMART" id="SM00345">
    <property type="entry name" value="HTH_GNTR"/>
    <property type="match status" value="1"/>
</dbReference>
<feature type="domain" description="HTH gntR-type" evidence="4">
    <location>
        <begin position="7"/>
        <end position="75"/>
    </location>
</feature>
<protein>
    <submittedName>
        <fullName evidence="5">GntR family transcriptional regulator</fullName>
    </submittedName>
</protein>
<sequence>MNKNSMIPLYQQLAEEIKEQIVSGKLMPRERMLTESEFSKEYELSRITVRKAIEYLVDEGYVVRKQGIGTFVADKKLRRVLNNQINSFTEISEQSGGIASADLVSVEWITADGNVIKRLGVEDGSRVLKIVRVRNHDGEPVMIEENYYPETMSFLLQENLSGSTYRVFRDRGIIPSHATKTFDICYATKNEAKLLHVKEHQALLLQKDVVYDQNQEPVHYTKMLINSERYQTTVSV</sequence>
<reference evidence="5 6" key="1">
    <citation type="submission" date="2020-08" db="EMBL/GenBank/DDBJ databases">
        <title>Genome public.</title>
        <authorList>
            <person name="Liu C."/>
            <person name="Sun Q."/>
        </authorList>
    </citation>
    <scope>NUCLEOTIDE SEQUENCE [LARGE SCALE GENOMIC DNA]</scope>
    <source>
        <strain evidence="5 6">BX10</strain>
    </source>
</reference>
<dbReference type="InterPro" id="IPR036388">
    <property type="entry name" value="WH-like_DNA-bd_sf"/>
</dbReference>
<evidence type="ECO:0000256" key="1">
    <source>
        <dbReference type="ARBA" id="ARBA00023015"/>
    </source>
</evidence>
<dbReference type="Gene3D" id="1.10.10.10">
    <property type="entry name" value="Winged helix-like DNA-binding domain superfamily/Winged helix DNA-binding domain"/>
    <property type="match status" value="1"/>
</dbReference>
<dbReference type="PANTHER" id="PTHR44846">
    <property type="entry name" value="MANNOSYL-D-GLYCERATE TRANSPORT/METABOLISM SYSTEM REPRESSOR MNGR-RELATED"/>
    <property type="match status" value="1"/>
</dbReference>